<organism evidence="1 2">
    <name type="scientific">Daphnia magna</name>
    <dbReference type="NCBI Taxonomy" id="35525"/>
    <lineage>
        <taxon>Eukaryota</taxon>
        <taxon>Metazoa</taxon>
        <taxon>Ecdysozoa</taxon>
        <taxon>Arthropoda</taxon>
        <taxon>Crustacea</taxon>
        <taxon>Branchiopoda</taxon>
        <taxon>Diplostraca</taxon>
        <taxon>Cladocera</taxon>
        <taxon>Anomopoda</taxon>
        <taxon>Daphniidae</taxon>
        <taxon>Daphnia</taxon>
    </lineage>
</organism>
<dbReference type="Proteomes" id="UP000076858">
    <property type="component" value="Unassembled WGS sequence"/>
</dbReference>
<dbReference type="AlphaFoldDB" id="A0A164TTA4"/>
<gene>
    <name evidence="1" type="ORF">APZ42_024755</name>
</gene>
<accession>A0A164TTA4</accession>
<name>A0A164TTA4_9CRUS</name>
<protein>
    <submittedName>
        <fullName evidence="1">Uncharacterized protein</fullName>
    </submittedName>
</protein>
<sequence>MCTWVGCRAGIKPVPKPDYAILSPVCPVSYQLNQSLAHNSDNDETLFAKI</sequence>
<comment type="caution">
    <text evidence="1">The sequence shown here is derived from an EMBL/GenBank/DDBJ whole genome shotgun (WGS) entry which is preliminary data.</text>
</comment>
<proteinExistence type="predicted"/>
<keyword evidence="2" id="KW-1185">Reference proteome</keyword>
<evidence type="ECO:0000313" key="2">
    <source>
        <dbReference type="Proteomes" id="UP000076858"/>
    </source>
</evidence>
<reference evidence="1 2" key="1">
    <citation type="submission" date="2016-03" db="EMBL/GenBank/DDBJ databases">
        <title>EvidentialGene: Evidence-directed Construction of Genes on Genomes.</title>
        <authorList>
            <person name="Gilbert D.G."/>
            <person name="Choi J.-H."/>
            <person name="Mockaitis K."/>
            <person name="Colbourne J."/>
            <person name="Pfrender M."/>
        </authorList>
    </citation>
    <scope>NUCLEOTIDE SEQUENCE [LARGE SCALE GENOMIC DNA]</scope>
    <source>
        <strain evidence="1 2">Xinb3</strain>
        <tissue evidence="1">Complete organism</tissue>
    </source>
</reference>
<dbReference type="EMBL" id="LRGB01001728">
    <property type="protein sequence ID" value="KZS10730.1"/>
    <property type="molecule type" value="Genomic_DNA"/>
</dbReference>
<evidence type="ECO:0000313" key="1">
    <source>
        <dbReference type="EMBL" id="KZS10730.1"/>
    </source>
</evidence>